<reference evidence="2" key="1">
    <citation type="submission" date="2021-06" db="EMBL/GenBank/DDBJ databases">
        <authorList>
            <person name="Kallberg Y."/>
            <person name="Tangrot J."/>
            <person name="Rosling A."/>
        </authorList>
    </citation>
    <scope>NUCLEOTIDE SEQUENCE</scope>
    <source>
        <strain evidence="2">87-6 pot B 2015</strain>
    </source>
</reference>
<dbReference type="AlphaFoldDB" id="A0A9N9D5J3"/>
<evidence type="ECO:0000313" key="3">
    <source>
        <dbReference type="Proteomes" id="UP000789375"/>
    </source>
</evidence>
<feature type="region of interest" description="Disordered" evidence="1">
    <location>
        <begin position="154"/>
        <end position="203"/>
    </location>
</feature>
<organism evidence="2 3">
    <name type="scientific">Funneliformis mosseae</name>
    <name type="common">Endomycorrhizal fungus</name>
    <name type="synonym">Glomus mosseae</name>
    <dbReference type="NCBI Taxonomy" id="27381"/>
    <lineage>
        <taxon>Eukaryota</taxon>
        <taxon>Fungi</taxon>
        <taxon>Fungi incertae sedis</taxon>
        <taxon>Mucoromycota</taxon>
        <taxon>Glomeromycotina</taxon>
        <taxon>Glomeromycetes</taxon>
        <taxon>Glomerales</taxon>
        <taxon>Glomeraceae</taxon>
        <taxon>Funneliformis</taxon>
    </lineage>
</organism>
<proteinExistence type="predicted"/>
<evidence type="ECO:0000256" key="1">
    <source>
        <dbReference type="SAM" id="MobiDB-lite"/>
    </source>
</evidence>
<dbReference type="Proteomes" id="UP000789375">
    <property type="component" value="Unassembled WGS sequence"/>
</dbReference>
<dbReference type="EMBL" id="CAJVPP010003219">
    <property type="protein sequence ID" value="CAG8623729.1"/>
    <property type="molecule type" value="Genomic_DNA"/>
</dbReference>
<name>A0A9N9D5J3_FUNMO</name>
<gene>
    <name evidence="2" type="ORF">FMOSSE_LOCUS10123</name>
</gene>
<protein>
    <submittedName>
        <fullName evidence="2">886_t:CDS:1</fullName>
    </submittedName>
</protein>
<sequence length="203" mass="22890">MTEKNILYDFAVFTLNHSQNPLFLLADAVSISEKDEGSIYSTSDGDDSTISSPTSTEFSYPEISLHYAEIPFKGSGRDEPVPKIYDQPNKNKDSSLNIKSIKSRNLSNYFIKDLKHLSTLNVKDSQQVVPNHAIRSNFKIPKNRKTILKKQMLPVDDDSSTTNVLKTRPRRKKVEPSNQPYVTKSKRISRPTSKLSGGRWGGI</sequence>
<accession>A0A9N9D5J3</accession>
<comment type="caution">
    <text evidence="2">The sequence shown here is derived from an EMBL/GenBank/DDBJ whole genome shotgun (WGS) entry which is preliminary data.</text>
</comment>
<evidence type="ECO:0000313" key="2">
    <source>
        <dbReference type="EMBL" id="CAG8623729.1"/>
    </source>
</evidence>
<keyword evidence="3" id="KW-1185">Reference proteome</keyword>